<dbReference type="OrthoDB" id="4320859at2"/>
<dbReference type="GO" id="GO:0004519">
    <property type="term" value="F:endonuclease activity"/>
    <property type="evidence" value="ECO:0007669"/>
    <property type="project" value="UniProtKB-KW"/>
</dbReference>
<protein>
    <submittedName>
        <fullName evidence="1">Restriction endonuclease</fullName>
    </submittedName>
</protein>
<proteinExistence type="predicted"/>
<keyword evidence="1" id="KW-0378">Hydrolase</keyword>
<dbReference type="EMBL" id="POUC01000513">
    <property type="protein sequence ID" value="PNG17157.1"/>
    <property type="molecule type" value="Genomic_DNA"/>
</dbReference>
<organism evidence="1 2">
    <name type="scientific">Streptomyces cahuitamycinicus</name>
    <dbReference type="NCBI Taxonomy" id="2070367"/>
    <lineage>
        <taxon>Bacteria</taxon>
        <taxon>Bacillati</taxon>
        <taxon>Actinomycetota</taxon>
        <taxon>Actinomycetes</taxon>
        <taxon>Kitasatosporales</taxon>
        <taxon>Streptomycetaceae</taxon>
        <taxon>Streptomyces</taxon>
    </lineage>
</organism>
<accession>A0A2N8TDP8</accession>
<dbReference type="AlphaFoldDB" id="A0A2N8TDP8"/>
<sequence length="137" mass="14854">MTAHVAYDPHGAIYARLPLDRKPYQLLAKTVLALDASADLPPGDCAQIALQLTGHANLVAIDVRRLCNRLPENSRSRTLTETVLADVSSRLGTPAEPTVDAIKDRAQVLRGLYERLDRLTANRPPTVAPPGRSRSPA</sequence>
<evidence type="ECO:0000313" key="2">
    <source>
        <dbReference type="Proteomes" id="UP000235943"/>
    </source>
</evidence>
<dbReference type="RefSeq" id="WP_102913461.1">
    <property type="nucleotide sequence ID" value="NZ_POUC01000513.1"/>
</dbReference>
<dbReference type="Pfam" id="PF19979">
    <property type="entry name" value="DUF6415"/>
    <property type="match status" value="1"/>
</dbReference>
<name>A0A2N8TDP8_9ACTN</name>
<dbReference type="InterPro" id="IPR046300">
    <property type="entry name" value="DUF6415"/>
</dbReference>
<keyword evidence="1" id="KW-0255">Endonuclease</keyword>
<gene>
    <name evidence="1" type="ORF">C1J00_38040</name>
</gene>
<keyword evidence="2" id="KW-1185">Reference proteome</keyword>
<comment type="caution">
    <text evidence="1">The sequence shown here is derived from an EMBL/GenBank/DDBJ whole genome shotgun (WGS) entry which is preliminary data.</text>
</comment>
<evidence type="ECO:0000313" key="1">
    <source>
        <dbReference type="EMBL" id="PNG17157.1"/>
    </source>
</evidence>
<reference evidence="1 2" key="1">
    <citation type="submission" date="2018-01" db="EMBL/GenBank/DDBJ databases">
        <title>Draft genome sequence of Streptomyces sp. 13K301.</title>
        <authorList>
            <person name="Sahin N."/>
            <person name="Saygin H."/>
            <person name="Ay H."/>
        </authorList>
    </citation>
    <scope>NUCLEOTIDE SEQUENCE [LARGE SCALE GENOMIC DNA]</scope>
    <source>
        <strain evidence="1 2">13K301</strain>
    </source>
</reference>
<dbReference type="Proteomes" id="UP000235943">
    <property type="component" value="Unassembled WGS sequence"/>
</dbReference>
<keyword evidence="1" id="KW-0540">Nuclease</keyword>